<dbReference type="GO" id="GO:0008654">
    <property type="term" value="P:phospholipid biosynthetic process"/>
    <property type="evidence" value="ECO:0007669"/>
    <property type="project" value="TreeGrafter"/>
</dbReference>
<feature type="region of interest" description="Disordered" evidence="1">
    <location>
        <begin position="590"/>
        <end position="641"/>
    </location>
</feature>
<dbReference type="InterPro" id="IPR052744">
    <property type="entry name" value="GPAT/DAPAT"/>
</dbReference>
<dbReference type="CDD" id="cd07992">
    <property type="entry name" value="LPLAT_AAK14816-like"/>
    <property type="match status" value="1"/>
</dbReference>
<keyword evidence="2" id="KW-0472">Membrane</keyword>
<feature type="transmembrane region" description="Helical" evidence="2">
    <location>
        <begin position="463"/>
        <end position="488"/>
    </location>
</feature>
<dbReference type="Proteomes" id="UP001211065">
    <property type="component" value="Unassembled WGS sequence"/>
</dbReference>
<dbReference type="GO" id="GO:0016287">
    <property type="term" value="F:glycerone-phosphate O-acyltransferase activity"/>
    <property type="evidence" value="ECO:0007669"/>
    <property type="project" value="TreeGrafter"/>
</dbReference>
<dbReference type="Pfam" id="PF01553">
    <property type="entry name" value="Acyltransferase"/>
    <property type="match status" value="1"/>
</dbReference>
<reference evidence="4" key="1">
    <citation type="submission" date="2020-05" db="EMBL/GenBank/DDBJ databases">
        <title>Phylogenomic resolution of chytrid fungi.</title>
        <authorList>
            <person name="Stajich J.E."/>
            <person name="Amses K."/>
            <person name="Simmons R."/>
            <person name="Seto K."/>
            <person name="Myers J."/>
            <person name="Bonds A."/>
            <person name="Quandt C.A."/>
            <person name="Barry K."/>
            <person name="Liu P."/>
            <person name="Grigoriev I."/>
            <person name="Longcore J.E."/>
            <person name="James T.Y."/>
        </authorList>
    </citation>
    <scope>NUCLEOTIDE SEQUENCE</scope>
    <source>
        <strain evidence="4">JEL0476</strain>
    </source>
</reference>
<feature type="transmembrane region" description="Helical" evidence="2">
    <location>
        <begin position="503"/>
        <end position="523"/>
    </location>
</feature>
<dbReference type="PANTHER" id="PTHR31605">
    <property type="entry name" value="GLYCEROL-3-PHOSPHATE O-ACYLTRANSFERASE 1"/>
    <property type="match status" value="1"/>
</dbReference>
<dbReference type="EMBL" id="JADGJW010001053">
    <property type="protein sequence ID" value="KAJ3207449.1"/>
    <property type="molecule type" value="Genomic_DNA"/>
</dbReference>
<evidence type="ECO:0000313" key="4">
    <source>
        <dbReference type="EMBL" id="KAJ3207449.1"/>
    </source>
</evidence>
<sequence>MDFYDLIRLLFRWVLHIFFREIYCRGQHNIPANGPVIFVVAPHANQFVDPMMLITNTKRHVSFLSAQKSMDRKYVGFFARKLKAIGVVRGQDLTFKGTGKIKLSSSSVSKNYLIGVNNSTKFLSEVKVKSVIAFQINSFKFQKTVSEIIDDQYLKFKENLSEEELAAISNYSEDLLNSGVDYKITPFVDQGDMFTNVIEQLKKGGSVGIFPEGGSHDRTEFLPLKAGVAIVSTKCGSHMALGAMAANPGLDVKIVPVGLSYFHPNKFRSRAVIEFGEAISISTNSVENYLKGGLDKRESCSKLLDVIHHSLKSVTVTAPDYDTLMVIQAARRLYQVNSEKKLSLASVAKLTRKFVKGYVEYQHEPKVIELTKRVREYNAMLKSYGIRDHQVKNTSIGRGTAFVRLLLRLLAGLFLSLILLPGAILNFPIILITSIISKRKAKEALAASSVKLKGRDVIATWKVLVASVVVPLTYAIESLLITMFIYFFSTHEFTSYPHLNNPVVQFLLIFLVILPSITYPSVFGMEKGVDLFKSLKPLILAIFLDQKYIDRLRSIRSKLEVDLKMLINEFGPSAIGEEVWEKELTVKVSQPKSYPLKEEVKKTPTTVEEKNENSDTDDEDNYSWARRYDSDDYISGDEDEG</sequence>
<evidence type="ECO:0000313" key="5">
    <source>
        <dbReference type="Proteomes" id="UP001211065"/>
    </source>
</evidence>
<keyword evidence="5" id="KW-1185">Reference proteome</keyword>
<keyword evidence="2" id="KW-1133">Transmembrane helix</keyword>
<proteinExistence type="predicted"/>
<dbReference type="SUPFAM" id="SSF69593">
    <property type="entry name" value="Glycerol-3-phosphate (1)-acyltransferase"/>
    <property type="match status" value="2"/>
</dbReference>
<protein>
    <recommendedName>
        <fullName evidence="3">Phospholipid/glycerol acyltransferase domain-containing protein</fullName>
    </recommendedName>
</protein>
<dbReference type="SMART" id="SM00563">
    <property type="entry name" value="PlsC"/>
    <property type="match status" value="1"/>
</dbReference>
<gene>
    <name evidence="4" type="ORF">HK099_000265</name>
</gene>
<organism evidence="4 5">
    <name type="scientific">Clydaea vesicula</name>
    <dbReference type="NCBI Taxonomy" id="447962"/>
    <lineage>
        <taxon>Eukaryota</taxon>
        <taxon>Fungi</taxon>
        <taxon>Fungi incertae sedis</taxon>
        <taxon>Chytridiomycota</taxon>
        <taxon>Chytridiomycota incertae sedis</taxon>
        <taxon>Chytridiomycetes</taxon>
        <taxon>Lobulomycetales</taxon>
        <taxon>Lobulomycetaceae</taxon>
        <taxon>Clydaea</taxon>
    </lineage>
</organism>
<keyword evidence="2" id="KW-0812">Transmembrane</keyword>
<feature type="transmembrane region" description="Helical" evidence="2">
    <location>
        <begin position="405"/>
        <end position="432"/>
    </location>
</feature>
<evidence type="ECO:0000256" key="2">
    <source>
        <dbReference type="SAM" id="Phobius"/>
    </source>
</evidence>
<feature type="compositionally biased region" description="Acidic residues" evidence="1">
    <location>
        <begin position="631"/>
        <end position="641"/>
    </location>
</feature>
<dbReference type="PANTHER" id="PTHR31605:SF0">
    <property type="entry name" value="GLYCEROL-3-PHOSPHATE O-ACYLTRANSFERASE 1"/>
    <property type="match status" value="1"/>
</dbReference>
<dbReference type="AlphaFoldDB" id="A0AAD5TV59"/>
<feature type="compositionally biased region" description="Basic and acidic residues" evidence="1">
    <location>
        <begin position="595"/>
        <end position="613"/>
    </location>
</feature>
<dbReference type="GO" id="GO:0004366">
    <property type="term" value="F:glycerol-3-phosphate O-acyltransferase activity"/>
    <property type="evidence" value="ECO:0007669"/>
    <property type="project" value="TreeGrafter"/>
</dbReference>
<comment type="caution">
    <text evidence="4">The sequence shown here is derived from an EMBL/GenBank/DDBJ whole genome shotgun (WGS) entry which is preliminary data.</text>
</comment>
<evidence type="ECO:0000259" key="3">
    <source>
        <dbReference type="SMART" id="SM00563"/>
    </source>
</evidence>
<accession>A0AAD5TV59</accession>
<dbReference type="InterPro" id="IPR002123">
    <property type="entry name" value="Plipid/glycerol_acylTrfase"/>
</dbReference>
<feature type="domain" description="Phospholipid/glycerol acyltransferase" evidence="3">
    <location>
        <begin position="37"/>
        <end position="262"/>
    </location>
</feature>
<name>A0AAD5TV59_9FUNG</name>
<evidence type="ECO:0000256" key="1">
    <source>
        <dbReference type="SAM" id="MobiDB-lite"/>
    </source>
</evidence>